<gene>
    <name evidence="1" type="ordered locus">Sros_2402</name>
</gene>
<proteinExistence type="predicted"/>
<dbReference type="KEGG" id="sro:Sros_2402"/>
<dbReference type="HOGENOM" id="CLU_052173_0_0_11"/>
<dbReference type="STRING" id="479432.Sros_2402"/>
<sequence length="431" mass="48733">MRTVVLDEYQKTWVGDLSPSATDRAAAYSEDLGQRLRLRWLASGELEVEATSYIGVVALDCVTIHIRPKLVGRELAVLRMLDYASGLPALRHMDRLRNLPNQGHDLRDLICLLLTVECEALVRHGLRRDYIRRQETLPAIRGRLLADQQVLRRFGRLDRLECRFDEFDSDILDNRLCAAALRVAAHSARDEALRARARRVATDFSEVCTTDGLDVRWVAQHLTYHRPNEHYRQAHRWALLLLQAPGFTDLLSTGGPSSRTFMLDMNSLFEAFATQLLREATHRTGIAVRAQESLSRSISRPDGRSYTSITPDIQLVHGHGPGAWRRSVDVKYKLYADRTIKPSDLYQSFAYGQVLSSEETPTAYILFASDRDGEPDHVVLRRLDGVPVAKLISVGVNVPRVLETLGTPRLQPLLNRLLDDLGGHIQWAFST</sequence>
<reference evidence="1 2" key="1">
    <citation type="journal article" date="2010" name="Stand. Genomic Sci.">
        <title>Complete genome sequence of Streptosporangium roseum type strain (NI 9100).</title>
        <authorList>
            <person name="Nolan M."/>
            <person name="Sikorski J."/>
            <person name="Jando M."/>
            <person name="Lucas S."/>
            <person name="Lapidus A."/>
            <person name="Glavina Del Rio T."/>
            <person name="Chen F."/>
            <person name="Tice H."/>
            <person name="Pitluck S."/>
            <person name="Cheng J.F."/>
            <person name="Chertkov O."/>
            <person name="Sims D."/>
            <person name="Meincke L."/>
            <person name="Brettin T."/>
            <person name="Han C."/>
            <person name="Detter J.C."/>
            <person name="Bruce D."/>
            <person name="Goodwin L."/>
            <person name="Land M."/>
            <person name="Hauser L."/>
            <person name="Chang Y.J."/>
            <person name="Jeffries C.D."/>
            <person name="Ivanova N."/>
            <person name="Mavromatis K."/>
            <person name="Mikhailova N."/>
            <person name="Chen A."/>
            <person name="Palaniappan K."/>
            <person name="Chain P."/>
            <person name="Rohde M."/>
            <person name="Goker M."/>
            <person name="Bristow J."/>
            <person name="Eisen J.A."/>
            <person name="Markowitz V."/>
            <person name="Hugenholtz P."/>
            <person name="Kyrpides N.C."/>
            <person name="Klenk H.P."/>
        </authorList>
    </citation>
    <scope>NUCLEOTIDE SEQUENCE [LARGE SCALE GENOMIC DNA]</scope>
    <source>
        <strain evidence="2">ATCC 12428 / DSM 43021 / JCM 3005 / NI 9100</strain>
    </source>
</reference>
<dbReference type="eggNOG" id="COG4268">
    <property type="taxonomic scope" value="Bacteria"/>
</dbReference>
<dbReference type="AlphaFoldDB" id="D2B1B6"/>
<evidence type="ECO:0000313" key="2">
    <source>
        <dbReference type="Proteomes" id="UP000002029"/>
    </source>
</evidence>
<dbReference type="InterPro" id="IPR019292">
    <property type="entry name" value="McrC"/>
</dbReference>
<dbReference type="OrthoDB" id="5148566at2"/>
<keyword evidence="2" id="KW-1185">Reference proteome</keyword>
<accession>D2B1B6</accession>
<dbReference type="Proteomes" id="UP000002029">
    <property type="component" value="Chromosome"/>
</dbReference>
<dbReference type="EMBL" id="CP001814">
    <property type="protein sequence ID" value="ACZ85381.1"/>
    <property type="molecule type" value="Genomic_DNA"/>
</dbReference>
<evidence type="ECO:0000313" key="1">
    <source>
        <dbReference type="EMBL" id="ACZ85381.1"/>
    </source>
</evidence>
<protein>
    <submittedName>
        <fullName evidence="1">McrBC 5-methylcytosine restriction system component-like protein</fullName>
    </submittedName>
</protein>
<dbReference type="Pfam" id="PF10117">
    <property type="entry name" value="McrBC"/>
    <property type="match status" value="1"/>
</dbReference>
<dbReference type="PANTHER" id="PTHR38733">
    <property type="entry name" value="PROTEIN MCRC"/>
    <property type="match status" value="1"/>
</dbReference>
<dbReference type="PANTHER" id="PTHR38733:SF1">
    <property type="entry name" value="TYPE IV METHYL-DIRECTED RESTRICTION ENZYME ECOKMCRBC"/>
    <property type="match status" value="1"/>
</dbReference>
<dbReference type="REBASE" id="22948">
    <property type="entry name" value="Sro43021McrBC2P"/>
</dbReference>
<organism evidence="1 2">
    <name type="scientific">Streptosporangium roseum (strain ATCC 12428 / DSM 43021 / JCM 3005 / KCTC 9067 / NCIMB 10171 / NRRL 2505 / NI 9100)</name>
    <dbReference type="NCBI Taxonomy" id="479432"/>
    <lineage>
        <taxon>Bacteria</taxon>
        <taxon>Bacillati</taxon>
        <taxon>Actinomycetota</taxon>
        <taxon>Actinomycetes</taxon>
        <taxon>Streptosporangiales</taxon>
        <taxon>Streptosporangiaceae</taxon>
        <taxon>Streptosporangium</taxon>
    </lineage>
</organism>
<name>D2B1B6_STRRD</name>